<accession>A0A1Q2D6L6</accession>
<dbReference type="OrthoDB" id="9810708at2"/>
<dbReference type="SUPFAM" id="SSF46785">
    <property type="entry name" value="Winged helix' DNA-binding domain"/>
    <property type="match status" value="1"/>
</dbReference>
<dbReference type="InterPro" id="IPR036388">
    <property type="entry name" value="WH-like_DNA-bd_sf"/>
</dbReference>
<dbReference type="PANTHER" id="PTHR24567">
    <property type="entry name" value="CRP FAMILY TRANSCRIPTIONAL REGULATORY PROTEIN"/>
    <property type="match status" value="1"/>
</dbReference>
<dbReference type="Gene3D" id="1.10.10.10">
    <property type="entry name" value="Winged helix-like DNA-binding domain superfamily/Winged helix DNA-binding domain"/>
    <property type="match status" value="1"/>
</dbReference>
<keyword evidence="3" id="KW-0804">Transcription</keyword>
<dbReference type="PANTHER" id="PTHR24567:SF74">
    <property type="entry name" value="HTH-TYPE TRANSCRIPTIONAL REGULATOR ARCR"/>
    <property type="match status" value="1"/>
</dbReference>
<keyword evidence="1" id="KW-0805">Transcription regulation</keyword>
<dbReference type="RefSeq" id="WP_077276055.1">
    <property type="nucleotide sequence ID" value="NZ_CP019609.1"/>
</dbReference>
<protein>
    <submittedName>
        <fullName evidence="4">Crp/Fnr family transcriptional regulator</fullName>
    </submittedName>
</protein>
<evidence type="ECO:0000256" key="2">
    <source>
        <dbReference type="ARBA" id="ARBA00023125"/>
    </source>
</evidence>
<dbReference type="GO" id="GO:0005829">
    <property type="term" value="C:cytosol"/>
    <property type="evidence" value="ECO:0007669"/>
    <property type="project" value="TreeGrafter"/>
</dbReference>
<dbReference type="AlphaFoldDB" id="A0A1Q2D6L6"/>
<dbReference type="SMART" id="SM00419">
    <property type="entry name" value="HTH_CRP"/>
    <property type="match status" value="1"/>
</dbReference>
<dbReference type="PROSITE" id="PS50042">
    <property type="entry name" value="CNMP_BINDING_3"/>
    <property type="match status" value="1"/>
</dbReference>
<dbReference type="SUPFAM" id="SSF51206">
    <property type="entry name" value="cAMP-binding domain-like"/>
    <property type="match status" value="1"/>
</dbReference>
<dbReference type="KEGG" id="vpi:BW732_06960"/>
<evidence type="ECO:0000313" key="5">
    <source>
        <dbReference type="Proteomes" id="UP000188246"/>
    </source>
</evidence>
<dbReference type="InterPro" id="IPR012318">
    <property type="entry name" value="HTH_CRP"/>
</dbReference>
<evidence type="ECO:0000256" key="1">
    <source>
        <dbReference type="ARBA" id="ARBA00023015"/>
    </source>
</evidence>
<dbReference type="GO" id="GO:0003677">
    <property type="term" value="F:DNA binding"/>
    <property type="evidence" value="ECO:0007669"/>
    <property type="project" value="UniProtKB-KW"/>
</dbReference>
<dbReference type="PROSITE" id="PS51063">
    <property type="entry name" value="HTH_CRP_2"/>
    <property type="match status" value="1"/>
</dbReference>
<dbReference type="STRING" id="633807.BW732_06960"/>
<dbReference type="CDD" id="cd00038">
    <property type="entry name" value="CAP_ED"/>
    <property type="match status" value="1"/>
</dbReference>
<evidence type="ECO:0000313" key="4">
    <source>
        <dbReference type="EMBL" id="AQP53977.1"/>
    </source>
</evidence>
<sequence length="229" mass="26440">MTIEEIGRHQKDFCYISDQDIKKMQSVSIVRSYKKGQVLFDPGDTINAVYFLKSGVIRLEKTDPTCTFFYLHYIKSKQLFPRVGLFTDKHHFYSAIAHTDIEVISIPIDIFSDILSNNSYQLKYWITKQSEMLKLQIIKIQKGTLNNADTRVTATLALLCKELGEKQYPRGNVTIPCPVTINQISQASGTTRETTSTIIKKLIKEKRITYSHKYLNFLDAKYFTDFLVD</sequence>
<dbReference type="InterPro" id="IPR036390">
    <property type="entry name" value="WH_DNA-bd_sf"/>
</dbReference>
<dbReference type="Gene3D" id="2.60.120.10">
    <property type="entry name" value="Jelly Rolls"/>
    <property type="match status" value="1"/>
</dbReference>
<dbReference type="EMBL" id="CP019609">
    <property type="protein sequence ID" value="AQP53977.1"/>
    <property type="molecule type" value="Genomic_DNA"/>
</dbReference>
<name>A0A1Q2D6L6_9ENTE</name>
<dbReference type="InterPro" id="IPR018490">
    <property type="entry name" value="cNMP-bd_dom_sf"/>
</dbReference>
<organism evidence="4 5">
    <name type="scientific">Vagococcus penaei</name>
    <dbReference type="NCBI Taxonomy" id="633807"/>
    <lineage>
        <taxon>Bacteria</taxon>
        <taxon>Bacillati</taxon>
        <taxon>Bacillota</taxon>
        <taxon>Bacilli</taxon>
        <taxon>Lactobacillales</taxon>
        <taxon>Enterococcaceae</taxon>
        <taxon>Vagococcus</taxon>
    </lineage>
</organism>
<dbReference type="GO" id="GO:0003700">
    <property type="term" value="F:DNA-binding transcription factor activity"/>
    <property type="evidence" value="ECO:0007669"/>
    <property type="project" value="TreeGrafter"/>
</dbReference>
<dbReference type="Proteomes" id="UP000188246">
    <property type="component" value="Chromosome"/>
</dbReference>
<dbReference type="Pfam" id="PF13545">
    <property type="entry name" value="HTH_Crp_2"/>
    <property type="match status" value="1"/>
</dbReference>
<keyword evidence="5" id="KW-1185">Reference proteome</keyword>
<reference evidence="4 5" key="1">
    <citation type="journal article" date="2010" name="Int. J. Syst. Evol. Microbiol.">
        <title>Vagococcus penaei sp. nov., isolated from spoilage microbiota of cooked shrimp (Penaeus vannamei).</title>
        <authorList>
            <person name="Jaffres E."/>
            <person name="Prevost H."/>
            <person name="Rossero A."/>
            <person name="Joffraud J.J."/>
            <person name="Dousset X."/>
        </authorList>
    </citation>
    <scope>NUCLEOTIDE SEQUENCE [LARGE SCALE GENOMIC DNA]</scope>
    <source>
        <strain evidence="4 5">CD276</strain>
    </source>
</reference>
<dbReference type="Pfam" id="PF00027">
    <property type="entry name" value="cNMP_binding"/>
    <property type="match status" value="1"/>
</dbReference>
<evidence type="ECO:0000256" key="3">
    <source>
        <dbReference type="ARBA" id="ARBA00023163"/>
    </source>
</evidence>
<dbReference type="InterPro" id="IPR050397">
    <property type="entry name" value="Env_Response_Regulators"/>
</dbReference>
<keyword evidence="2" id="KW-0238">DNA-binding</keyword>
<dbReference type="InterPro" id="IPR014710">
    <property type="entry name" value="RmlC-like_jellyroll"/>
</dbReference>
<dbReference type="InterPro" id="IPR000595">
    <property type="entry name" value="cNMP-bd_dom"/>
</dbReference>
<gene>
    <name evidence="4" type="ORF">BW732_06960</name>
</gene>
<proteinExistence type="predicted"/>